<dbReference type="SUPFAM" id="SSF56801">
    <property type="entry name" value="Acetyl-CoA synthetase-like"/>
    <property type="match status" value="1"/>
</dbReference>
<dbReference type="Pfam" id="PF00501">
    <property type="entry name" value="AMP-binding"/>
    <property type="match status" value="1"/>
</dbReference>
<name>A0A7D7LUW2_9ACTN</name>
<keyword evidence="6" id="KW-1185">Reference proteome</keyword>
<dbReference type="InterPro" id="IPR025110">
    <property type="entry name" value="AMP-bd_C"/>
</dbReference>
<gene>
    <name evidence="5" type="ORF">H1R19_14870</name>
</gene>
<feature type="domain" description="AMP-binding enzyme C-terminal" evidence="4">
    <location>
        <begin position="437"/>
        <end position="512"/>
    </location>
</feature>
<proteinExistence type="inferred from homology"/>
<evidence type="ECO:0000259" key="3">
    <source>
        <dbReference type="Pfam" id="PF00501"/>
    </source>
</evidence>
<evidence type="ECO:0000313" key="5">
    <source>
        <dbReference type="EMBL" id="QMT03943.1"/>
    </source>
</evidence>
<evidence type="ECO:0000256" key="1">
    <source>
        <dbReference type="ARBA" id="ARBA00006432"/>
    </source>
</evidence>
<dbReference type="InterPro" id="IPR045851">
    <property type="entry name" value="AMP-bd_C_sf"/>
</dbReference>
<accession>A0A7D7LUW2</accession>
<dbReference type="FunFam" id="3.30.300.30:FF:000008">
    <property type="entry name" value="2,3-dihydroxybenzoate-AMP ligase"/>
    <property type="match status" value="1"/>
</dbReference>
<dbReference type="Gene3D" id="3.30.300.30">
    <property type="match status" value="1"/>
</dbReference>
<dbReference type="PANTHER" id="PTHR43767:SF1">
    <property type="entry name" value="NONRIBOSOMAL PEPTIDE SYNTHASE PES1 (EUROFUNG)-RELATED"/>
    <property type="match status" value="1"/>
</dbReference>
<dbReference type="PROSITE" id="PS00455">
    <property type="entry name" value="AMP_BINDING"/>
    <property type="match status" value="1"/>
</dbReference>
<organism evidence="5 6">
    <name type="scientific">Gordonia jinghuaiqii</name>
    <dbReference type="NCBI Taxonomy" id="2758710"/>
    <lineage>
        <taxon>Bacteria</taxon>
        <taxon>Bacillati</taxon>
        <taxon>Actinomycetota</taxon>
        <taxon>Actinomycetes</taxon>
        <taxon>Mycobacteriales</taxon>
        <taxon>Gordoniaceae</taxon>
        <taxon>Gordonia</taxon>
    </lineage>
</organism>
<dbReference type="InterPro" id="IPR050237">
    <property type="entry name" value="ATP-dep_AMP-bd_enzyme"/>
</dbReference>
<dbReference type="AlphaFoldDB" id="A0A7D7LUW2"/>
<dbReference type="KEGG" id="gji:H1R19_14870"/>
<dbReference type="Pfam" id="PF13193">
    <property type="entry name" value="AMP-binding_C"/>
    <property type="match status" value="1"/>
</dbReference>
<comment type="similarity">
    <text evidence="1">Belongs to the ATP-dependent AMP-binding enzyme family.</text>
</comment>
<sequence>MFSDALADRPGRAFIKYFDGELSFAEVDAASSSLATSLVHNGFAAGDRLALYLQNNPAFVIGLLAAWKAGGVAVPINPMNTARELTFALVDTEARALLCLDSLYADVAAAVVEANETSIEQVYVTSARDWQTRNDPRVLASLGPAETAGAVRLTDLPTATGWPAGTPPHPDDPAVLMYTSGTTGIPKACVNTHANVTASAEIYRTWLELDTDDVVLGITPLFHITGLVAHVAVALRLGAPLVLTHRFDAGVMLDALREHRPTFVLGTISALVAVVDAASGASDFASIRRVASGGAAISAAVAERIEQATGQGLTVVYGLTETTSPALAVPLGVRPPVDPESGALSIGVPVTGTSARIVDSHGMEVAPGDVGELTVSGPQVARGYWRGDEADDGEGTFADGELHTGDVGFVDGEGWFFVIDRKKDMITSAGYKVWPREVEEVFYRHPDVAEVAVVGVPDEVRGESVTAFVALESGRRAGVDELAAYASRELAAYKRPRGIVIVDALPKTATGKILRRELRGS</sequence>
<reference evidence="6" key="1">
    <citation type="submission" date="2020-07" db="EMBL/GenBank/DDBJ databases">
        <title>novel species isolated from the respiratory tract of Marmot.</title>
        <authorList>
            <person name="Zhang G."/>
        </authorList>
    </citation>
    <scope>NUCLEOTIDE SEQUENCE [LARGE SCALE GENOMIC DNA]</scope>
    <source>
        <strain evidence="6">686</strain>
    </source>
</reference>
<evidence type="ECO:0000256" key="2">
    <source>
        <dbReference type="ARBA" id="ARBA00022598"/>
    </source>
</evidence>
<dbReference type="InterPro" id="IPR042099">
    <property type="entry name" value="ANL_N_sf"/>
</dbReference>
<dbReference type="EMBL" id="CP059491">
    <property type="protein sequence ID" value="QMT03943.1"/>
    <property type="molecule type" value="Genomic_DNA"/>
</dbReference>
<feature type="domain" description="AMP-dependent synthetase/ligase" evidence="3">
    <location>
        <begin position="4"/>
        <end position="385"/>
    </location>
</feature>
<dbReference type="Gene3D" id="3.40.50.12780">
    <property type="entry name" value="N-terminal domain of ligase-like"/>
    <property type="match status" value="1"/>
</dbReference>
<protein>
    <submittedName>
        <fullName evidence="5">AMP-binding protein</fullName>
    </submittedName>
</protein>
<dbReference type="InterPro" id="IPR020845">
    <property type="entry name" value="AMP-binding_CS"/>
</dbReference>
<dbReference type="InterPro" id="IPR000873">
    <property type="entry name" value="AMP-dep_synth/lig_dom"/>
</dbReference>
<dbReference type="GO" id="GO:0016878">
    <property type="term" value="F:acid-thiol ligase activity"/>
    <property type="evidence" value="ECO:0007669"/>
    <property type="project" value="UniProtKB-ARBA"/>
</dbReference>
<dbReference type="Proteomes" id="UP000515663">
    <property type="component" value="Chromosome"/>
</dbReference>
<evidence type="ECO:0000313" key="6">
    <source>
        <dbReference type="Proteomes" id="UP000515663"/>
    </source>
</evidence>
<evidence type="ECO:0000259" key="4">
    <source>
        <dbReference type="Pfam" id="PF13193"/>
    </source>
</evidence>
<keyword evidence="2" id="KW-0436">Ligase</keyword>
<dbReference type="PANTHER" id="PTHR43767">
    <property type="entry name" value="LONG-CHAIN-FATTY-ACID--COA LIGASE"/>
    <property type="match status" value="1"/>
</dbReference>